<evidence type="ECO:0000256" key="9">
    <source>
        <dbReference type="ARBA" id="ARBA00023136"/>
    </source>
</evidence>
<dbReference type="GO" id="GO:0071978">
    <property type="term" value="P:bacterial-type flagellum-dependent swarming motility"/>
    <property type="evidence" value="ECO:0007669"/>
    <property type="project" value="TreeGrafter"/>
</dbReference>
<keyword evidence="11" id="KW-0282">Flagellum</keyword>
<evidence type="ECO:0000313" key="11">
    <source>
        <dbReference type="EMBL" id="GHE01814.1"/>
    </source>
</evidence>
<keyword evidence="4" id="KW-1003">Cell membrane</keyword>
<keyword evidence="8 10" id="KW-1133">Transmembrane helix</keyword>
<dbReference type="Pfam" id="PF03748">
    <property type="entry name" value="FliL"/>
    <property type="match status" value="1"/>
</dbReference>
<proteinExistence type="inferred from homology"/>
<dbReference type="EMBL" id="FNOB01000008">
    <property type="protein sequence ID" value="SDW92609.1"/>
    <property type="molecule type" value="Genomic_DNA"/>
</dbReference>
<protein>
    <recommendedName>
        <fullName evidence="10">Flagellar protein FliL</fullName>
    </recommendedName>
</protein>
<evidence type="ECO:0000256" key="2">
    <source>
        <dbReference type="ARBA" id="ARBA00004162"/>
    </source>
</evidence>
<sequence>MPEDEALEEGEPKKKSKLPLVIGLVLALAGAGGGFFATYSGLLLGGPDSAASADGHGSGQTKDQKAAGEANAAELAKIAFVPVDALVISLGPASRSKHLRFSSQLEVERSHQEEVAKLMPRILDVLNGYLRAIEVHEIEDPAALVRLRAQMLRRIQIVTGEGRVRDLLVTEFVLN</sequence>
<keyword evidence="11" id="KW-0969">Cilium</keyword>
<evidence type="ECO:0000256" key="1">
    <source>
        <dbReference type="ARBA" id="ARBA00002254"/>
    </source>
</evidence>
<dbReference type="GO" id="GO:0009425">
    <property type="term" value="C:bacterial-type flagellum basal body"/>
    <property type="evidence" value="ECO:0007669"/>
    <property type="project" value="InterPro"/>
</dbReference>
<dbReference type="GO" id="GO:0006935">
    <property type="term" value="P:chemotaxis"/>
    <property type="evidence" value="ECO:0007669"/>
    <property type="project" value="UniProtKB-KW"/>
</dbReference>
<reference evidence="12 13" key="2">
    <citation type="submission" date="2016-10" db="EMBL/GenBank/DDBJ databases">
        <authorList>
            <person name="Varghese N."/>
            <person name="Submissions S."/>
        </authorList>
    </citation>
    <scope>NUCLEOTIDE SEQUENCE [LARGE SCALE GENOMIC DNA]</scope>
    <source>
        <strain evidence="12 13">DSM 24802</strain>
    </source>
</reference>
<keyword evidence="10" id="KW-0997">Cell inner membrane</keyword>
<dbReference type="Proteomes" id="UP000634647">
    <property type="component" value="Unassembled WGS sequence"/>
</dbReference>
<dbReference type="EMBL" id="BNAB01000007">
    <property type="protein sequence ID" value="GHE01814.1"/>
    <property type="molecule type" value="Genomic_DNA"/>
</dbReference>
<keyword evidence="6 10" id="KW-0812">Transmembrane</keyword>
<gene>
    <name evidence="11" type="ORF">GCM10008024_19090</name>
    <name evidence="12" type="ORF">SAMN05444006_10837</name>
</gene>
<keyword evidence="13" id="KW-1185">Reference proteome</keyword>
<dbReference type="GO" id="GO:0005886">
    <property type="term" value="C:plasma membrane"/>
    <property type="evidence" value="ECO:0007669"/>
    <property type="project" value="UniProtKB-SubCell"/>
</dbReference>
<dbReference type="PANTHER" id="PTHR35091:SF2">
    <property type="entry name" value="FLAGELLAR PROTEIN FLIL"/>
    <property type="match status" value="1"/>
</dbReference>
<keyword evidence="11" id="KW-0966">Cell projection</keyword>
<keyword evidence="9 10" id="KW-0472">Membrane</keyword>
<accession>A0AAN4URI0</accession>
<feature type="transmembrane region" description="Helical" evidence="10">
    <location>
        <begin position="20"/>
        <end position="44"/>
    </location>
</feature>
<reference evidence="11" key="1">
    <citation type="journal article" date="2014" name="Int. J. Syst. Evol. Microbiol.">
        <title>Complete genome sequence of Corynebacterium casei LMG S-19264T (=DSM 44701T), isolated from a smear-ripened cheese.</title>
        <authorList>
            <consortium name="US DOE Joint Genome Institute (JGI-PGF)"/>
            <person name="Walter F."/>
            <person name="Albersmeier A."/>
            <person name="Kalinowski J."/>
            <person name="Ruckert C."/>
        </authorList>
    </citation>
    <scope>NUCLEOTIDE SEQUENCE</scope>
    <source>
        <strain evidence="11">CGMCC 1.10859</strain>
    </source>
</reference>
<evidence type="ECO:0000313" key="14">
    <source>
        <dbReference type="Proteomes" id="UP000634647"/>
    </source>
</evidence>
<dbReference type="InterPro" id="IPR005503">
    <property type="entry name" value="FliL"/>
</dbReference>
<evidence type="ECO:0000256" key="8">
    <source>
        <dbReference type="ARBA" id="ARBA00022989"/>
    </source>
</evidence>
<dbReference type="PANTHER" id="PTHR35091">
    <property type="entry name" value="FLAGELLAR PROTEIN FLIL"/>
    <property type="match status" value="1"/>
</dbReference>
<evidence type="ECO:0000256" key="10">
    <source>
        <dbReference type="RuleBase" id="RU364125"/>
    </source>
</evidence>
<evidence type="ECO:0000256" key="5">
    <source>
        <dbReference type="ARBA" id="ARBA00022500"/>
    </source>
</evidence>
<name>A0AAN4URI0_9RHOB</name>
<dbReference type="AlphaFoldDB" id="A0AAN4URI0"/>
<organism evidence="11 14">
    <name type="scientific">Allgaiera indica</name>
    <dbReference type="NCBI Taxonomy" id="765699"/>
    <lineage>
        <taxon>Bacteria</taxon>
        <taxon>Pseudomonadati</taxon>
        <taxon>Pseudomonadota</taxon>
        <taxon>Alphaproteobacteria</taxon>
        <taxon>Rhodobacterales</taxon>
        <taxon>Paracoccaceae</taxon>
        <taxon>Allgaiera</taxon>
    </lineage>
</organism>
<keyword evidence="7 10" id="KW-0283">Flagellar rotation</keyword>
<evidence type="ECO:0000256" key="7">
    <source>
        <dbReference type="ARBA" id="ARBA00022779"/>
    </source>
</evidence>
<dbReference type="RefSeq" id="WP_035844715.1">
    <property type="nucleotide sequence ID" value="NZ_BNAB01000007.1"/>
</dbReference>
<evidence type="ECO:0000256" key="4">
    <source>
        <dbReference type="ARBA" id="ARBA00022475"/>
    </source>
</evidence>
<evidence type="ECO:0000256" key="3">
    <source>
        <dbReference type="ARBA" id="ARBA00008281"/>
    </source>
</evidence>
<comment type="subcellular location">
    <subcellularLocation>
        <location evidence="10">Cell inner membrane</location>
    </subcellularLocation>
    <subcellularLocation>
        <location evidence="2">Cell membrane</location>
        <topology evidence="2">Single-pass membrane protein</topology>
    </subcellularLocation>
</comment>
<evidence type="ECO:0000313" key="12">
    <source>
        <dbReference type="EMBL" id="SDW92609.1"/>
    </source>
</evidence>
<dbReference type="Proteomes" id="UP000199541">
    <property type="component" value="Unassembled WGS sequence"/>
</dbReference>
<evidence type="ECO:0000313" key="13">
    <source>
        <dbReference type="Proteomes" id="UP000199541"/>
    </source>
</evidence>
<comment type="caution">
    <text evidence="11">The sequence shown here is derived from an EMBL/GenBank/DDBJ whole genome shotgun (WGS) entry which is preliminary data.</text>
</comment>
<comment type="similarity">
    <text evidence="3 10">Belongs to the FliL family.</text>
</comment>
<reference evidence="11" key="3">
    <citation type="submission" date="2023-06" db="EMBL/GenBank/DDBJ databases">
        <authorList>
            <person name="Sun Q."/>
            <person name="Zhou Y."/>
        </authorList>
    </citation>
    <scope>NUCLEOTIDE SEQUENCE</scope>
    <source>
        <strain evidence="11">CGMCC 1.10859</strain>
    </source>
</reference>
<comment type="function">
    <text evidence="1 10">Controls the rotational direction of flagella during chemotaxis.</text>
</comment>
<keyword evidence="5 10" id="KW-0145">Chemotaxis</keyword>
<evidence type="ECO:0000256" key="6">
    <source>
        <dbReference type="ARBA" id="ARBA00022692"/>
    </source>
</evidence>